<reference evidence="1" key="1">
    <citation type="journal article" date="2015" name="Nature">
        <title>Complex archaea that bridge the gap between prokaryotes and eukaryotes.</title>
        <authorList>
            <person name="Spang A."/>
            <person name="Saw J.H."/>
            <person name="Jorgensen S.L."/>
            <person name="Zaremba-Niedzwiedzka K."/>
            <person name="Martijn J."/>
            <person name="Lind A.E."/>
            <person name="van Eijk R."/>
            <person name="Schleper C."/>
            <person name="Guy L."/>
            <person name="Ettema T.J."/>
        </authorList>
    </citation>
    <scope>NUCLEOTIDE SEQUENCE</scope>
</reference>
<gene>
    <name evidence="1" type="ORF">LCGC14_0961360</name>
</gene>
<dbReference type="EMBL" id="LAZR01003480">
    <property type="protein sequence ID" value="KKN17877.1"/>
    <property type="molecule type" value="Genomic_DNA"/>
</dbReference>
<sequence length="117" mass="13384">MIINFMGTERETKKIKTPNGHEVEIYTYLNGREQRAIDNILVEAFKIKVELTDSETEIRNKITPELMAKQEDKTIELMVVSVNGKKENLVDTILDMKSQDYNVAIEAINKVISVKKG</sequence>
<dbReference type="AlphaFoldDB" id="A0A0F9P0J0"/>
<organism evidence="1">
    <name type="scientific">marine sediment metagenome</name>
    <dbReference type="NCBI Taxonomy" id="412755"/>
    <lineage>
        <taxon>unclassified sequences</taxon>
        <taxon>metagenomes</taxon>
        <taxon>ecological metagenomes</taxon>
    </lineage>
</organism>
<accession>A0A0F9P0J0</accession>
<name>A0A0F9P0J0_9ZZZZ</name>
<comment type="caution">
    <text evidence="1">The sequence shown here is derived from an EMBL/GenBank/DDBJ whole genome shotgun (WGS) entry which is preliminary data.</text>
</comment>
<proteinExistence type="predicted"/>
<protein>
    <submittedName>
        <fullName evidence="1">Uncharacterized protein</fullName>
    </submittedName>
</protein>
<evidence type="ECO:0000313" key="1">
    <source>
        <dbReference type="EMBL" id="KKN17877.1"/>
    </source>
</evidence>